<dbReference type="InterPro" id="IPR028345">
    <property type="entry name" value="Antibiotic_NAT-like"/>
</dbReference>
<proteinExistence type="inferred from homology"/>
<sequence>MVVTGWLTATKLMWVLGHRLCMSERPPEERSAEPVTVASMTADLRDLGVARGDTVLVHGSLSSLGWVCGGAPAVVDALQRTLGEAGTLVMPTHSPGNMEPSAMEHPPLPESWHGTVREQMPPYRPAMTPTQGMGAIAECFRSCPGVVRSDHPQHSFAAWGADADDVTGEHSLEYSLGEASPLARVYDREGQVVFLGTDHATNTSIHLAEYRTDLDVGTRDCGSAILVDGEREWVTWEDIDFSDEDFPACGAAFERERPEAFETGTVGAAEAKRIDQRALVDFAVEWFEANR</sequence>
<dbReference type="Pfam" id="PF02522">
    <property type="entry name" value="Antibiotic_NAT"/>
    <property type="match status" value="1"/>
</dbReference>
<keyword evidence="2 4" id="KW-0808">Transferase</keyword>
<dbReference type="GO" id="GO:0046677">
    <property type="term" value="P:response to antibiotic"/>
    <property type="evidence" value="ECO:0007669"/>
    <property type="project" value="InterPro"/>
</dbReference>
<evidence type="ECO:0000256" key="1">
    <source>
        <dbReference type="ARBA" id="ARBA00006383"/>
    </source>
</evidence>
<organism evidence="4 5">
    <name type="scientific">Halovenus aranensis</name>
    <dbReference type="NCBI Taxonomy" id="890420"/>
    <lineage>
        <taxon>Archaea</taxon>
        <taxon>Methanobacteriati</taxon>
        <taxon>Methanobacteriota</taxon>
        <taxon>Stenosarchaea group</taxon>
        <taxon>Halobacteria</taxon>
        <taxon>Halobacteriales</taxon>
        <taxon>Haloarculaceae</taxon>
        <taxon>Halovenus</taxon>
    </lineage>
</organism>
<dbReference type="SUPFAM" id="SSF110710">
    <property type="entry name" value="TTHA0583/YokD-like"/>
    <property type="match status" value="1"/>
</dbReference>
<protein>
    <submittedName>
        <fullName evidence="4">Aminoglycoside 3-N-acetyltransferase</fullName>
    </submittedName>
</protein>
<evidence type="ECO:0000256" key="2">
    <source>
        <dbReference type="ARBA" id="ARBA00022679"/>
    </source>
</evidence>
<dbReference type="InterPro" id="IPR003679">
    <property type="entry name" value="Amioglycoside_AcTrfase"/>
</dbReference>
<dbReference type="EMBL" id="FNFC01000007">
    <property type="protein sequence ID" value="SDJ69451.1"/>
    <property type="molecule type" value="Genomic_DNA"/>
</dbReference>
<dbReference type="AlphaFoldDB" id="A0A1G8VTL8"/>
<dbReference type="STRING" id="890420.SAMN05216226_107161"/>
<reference evidence="4 5" key="1">
    <citation type="submission" date="2016-10" db="EMBL/GenBank/DDBJ databases">
        <authorList>
            <person name="de Groot N.N."/>
        </authorList>
    </citation>
    <scope>NUCLEOTIDE SEQUENCE [LARGE SCALE GENOMIC DNA]</scope>
    <source>
        <strain evidence="4 5">IBRC-M10015</strain>
    </source>
</reference>
<keyword evidence="5" id="KW-1185">Reference proteome</keyword>
<dbReference type="Proteomes" id="UP000198856">
    <property type="component" value="Unassembled WGS sequence"/>
</dbReference>
<dbReference type="PANTHER" id="PTHR11104">
    <property type="entry name" value="AMINOGLYCOSIDE N3-ACETYLTRANSFERASE"/>
    <property type="match status" value="1"/>
</dbReference>
<keyword evidence="3" id="KW-0012">Acyltransferase</keyword>
<accession>A0A1G8VTL8</accession>
<name>A0A1G8VTL8_9EURY</name>
<dbReference type="PANTHER" id="PTHR11104:SF0">
    <property type="entry name" value="SPBETA PROPHAGE-DERIVED AMINOGLYCOSIDE N(3')-ACETYLTRANSFERASE-LIKE PROTEIN YOKD"/>
    <property type="match status" value="1"/>
</dbReference>
<evidence type="ECO:0000313" key="5">
    <source>
        <dbReference type="Proteomes" id="UP000198856"/>
    </source>
</evidence>
<dbReference type="GO" id="GO:0008080">
    <property type="term" value="F:N-acetyltransferase activity"/>
    <property type="evidence" value="ECO:0007669"/>
    <property type="project" value="InterPro"/>
</dbReference>
<evidence type="ECO:0000256" key="3">
    <source>
        <dbReference type="ARBA" id="ARBA00023315"/>
    </source>
</evidence>
<comment type="similarity">
    <text evidence="1">Belongs to the antibiotic N-acetyltransferase family.</text>
</comment>
<gene>
    <name evidence="4" type="ORF">SAMN05216226_107161</name>
</gene>
<evidence type="ECO:0000313" key="4">
    <source>
        <dbReference type="EMBL" id="SDJ69451.1"/>
    </source>
</evidence>